<organism evidence="3 4">
    <name type="scientific">Enterovirga aerilata</name>
    <dbReference type="NCBI Taxonomy" id="2730920"/>
    <lineage>
        <taxon>Bacteria</taxon>
        <taxon>Pseudomonadati</taxon>
        <taxon>Pseudomonadota</taxon>
        <taxon>Alphaproteobacteria</taxon>
        <taxon>Hyphomicrobiales</taxon>
        <taxon>Methylobacteriaceae</taxon>
        <taxon>Enterovirga</taxon>
    </lineage>
</organism>
<dbReference type="EMBL" id="JABEPP010000002">
    <property type="protein sequence ID" value="NNM71935.1"/>
    <property type="molecule type" value="Genomic_DNA"/>
</dbReference>
<protein>
    <submittedName>
        <fullName evidence="3">Uncharacterized protein</fullName>
    </submittedName>
</protein>
<feature type="region of interest" description="Disordered" evidence="1">
    <location>
        <begin position="1"/>
        <end position="22"/>
    </location>
</feature>
<reference evidence="3 4" key="1">
    <citation type="submission" date="2020-04" db="EMBL/GenBank/DDBJ databases">
        <title>Enterovirga sp. isolate from soil.</title>
        <authorList>
            <person name="Chea S."/>
            <person name="Kim D.-U."/>
        </authorList>
    </citation>
    <scope>NUCLEOTIDE SEQUENCE [LARGE SCALE GENOMIC DNA]</scope>
    <source>
        <strain evidence="3 4">DB1703</strain>
    </source>
</reference>
<dbReference type="AlphaFoldDB" id="A0A849I6I6"/>
<gene>
    <name evidence="3" type="ORF">HJG44_05935</name>
</gene>
<comment type="caution">
    <text evidence="3">The sequence shown here is derived from an EMBL/GenBank/DDBJ whole genome shotgun (WGS) entry which is preliminary data.</text>
</comment>
<keyword evidence="2" id="KW-0812">Transmembrane</keyword>
<evidence type="ECO:0000256" key="2">
    <source>
        <dbReference type="SAM" id="Phobius"/>
    </source>
</evidence>
<keyword evidence="2" id="KW-0472">Membrane</keyword>
<accession>A0A849I6I6</accession>
<evidence type="ECO:0000313" key="4">
    <source>
        <dbReference type="Proteomes" id="UP000564885"/>
    </source>
</evidence>
<name>A0A849I6I6_9HYPH</name>
<evidence type="ECO:0000256" key="1">
    <source>
        <dbReference type="SAM" id="MobiDB-lite"/>
    </source>
</evidence>
<feature type="transmembrane region" description="Helical" evidence="2">
    <location>
        <begin position="37"/>
        <end position="54"/>
    </location>
</feature>
<sequence>MAAEEDGAQPARAQKHRKTWREQRWERRRRRRMFEEVLGWILVPIIVVAVYWGIKSGLNALGTTPTALIQGIRTAIRGGGGF</sequence>
<keyword evidence="2" id="KW-1133">Transmembrane helix</keyword>
<proteinExistence type="predicted"/>
<evidence type="ECO:0000313" key="3">
    <source>
        <dbReference type="EMBL" id="NNM71935.1"/>
    </source>
</evidence>
<keyword evidence="4" id="KW-1185">Reference proteome</keyword>
<dbReference type="Proteomes" id="UP000564885">
    <property type="component" value="Unassembled WGS sequence"/>
</dbReference>